<gene>
    <name evidence="1" type="ORF">P879_00229</name>
</gene>
<reference evidence="1 2" key="1">
    <citation type="submission" date="2019-07" db="EMBL/GenBank/DDBJ databases">
        <title>Annotation for the trematode Paragonimus westermani.</title>
        <authorList>
            <person name="Choi Y.-J."/>
        </authorList>
    </citation>
    <scope>NUCLEOTIDE SEQUENCE [LARGE SCALE GENOMIC DNA]</scope>
    <source>
        <strain evidence="1">180907_Pwestermani</strain>
    </source>
</reference>
<comment type="caution">
    <text evidence="1">The sequence shown here is derived from an EMBL/GenBank/DDBJ whole genome shotgun (WGS) entry which is preliminary data.</text>
</comment>
<proteinExistence type="predicted"/>
<name>A0A8T0DYR3_9TREM</name>
<dbReference type="EMBL" id="JTDF01000016">
    <property type="protein sequence ID" value="KAF8572486.1"/>
    <property type="molecule type" value="Genomic_DNA"/>
</dbReference>
<protein>
    <submittedName>
        <fullName evidence="1">Uncharacterized protein</fullName>
    </submittedName>
</protein>
<accession>A0A8T0DYR3</accession>
<organism evidence="1 2">
    <name type="scientific">Paragonimus westermani</name>
    <dbReference type="NCBI Taxonomy" id="34504"/>
    <lineage>
        <taxon>Eukaryota</taxon>
        <taxon>Metazoa</taxon>
        <taxon>Spiralia</taxon>
        <taxon>Lophotrochozoa</taxon>
        <taxon>Platyhelminthes</taxon>
        <taxon>Trematoda</taxon>
        <taxon>Digenea</taxon>
        <taxon>Plagiorchiida</taxon>
        <taxon>Troglotremata</taxon>
        <taxon>Troglotrematidae</taxon>
        <taxon>Paragonimus</taxon>
    </lineage>
</organism>
<keyword evidence="2" id="KW-1185">Reference proteome</keyword>
<evidence type="ECO:0000313" key="2">
    <source>
        <dbReference type="Proteomes" id="UP000699462"/>
    </source>
</evidence>
<dbReference type="Proteomes" id="UP000699462">
    <property type="component" value="Unassembled WGS sequence"/>
</dbReference>
<sequence>MHIITRVIFDGEFSFGPSTNYRRFGFDVSFECGSESVVRIADGNSKVHFFEHLVSSREHVTSSS</sequence>
<dbReference type="AlphaFoldDB" id="A0A8T0DYR3"/>
<evidence type="ECO:0000313" key="1">
    <source>
        <dbReference type="EMBL" id="KAF8572486.1"/>
    </source>
</evidence>